<sequence length="131" mass="14914">MNKSVVIATLLTLYQGYAIAQDVCSNAVSVAESYACRKEERITSEKILNSEYLAAKKRIEDEYKSSPVDLKDYLDILMKSQRGWLIYRDGQCNLESFLAEKGTIVHDTLNDTCLSRIDMVRVEQLKTIPNN</sequence>
<evidence type="ECO:0000313" key="3">
    <source>
        <dbReference type="Proteomes" id="UP000502005"/>
    </source>
</evidence>
<dbReference type="Proteomes" id="UP000502005">
    <property type="component" value="Chromosome"/>
</dbReference>
<gene>
    <name evidence="2" type="ORF">CUN67_12520</name>
</gene>
<proteinExistence type="predicted"/>
<reference evidence="2 3" key="1">
    <citation type="submission" date="2017-11" db="EMBL/GenBank/DDBJ databases">
        <title>Genome sequence of Pantoea cypripedii NE1.</title>
        <authorList>
            <person name="Nascimento F.X."/>
        </authorList>
    </citation>
    <scope>NUCLEOTIDE SEQUENCE [LARGE SCALE GENOMIC DNA]</scope>
    <source>
        <strain evidence="2 3">NE1</strain>
    </source>
</reference>
<accession>A0A6B9G9S8</accession>
<dbReference type="AlphaFoldDB" id="A0A6B9G9S8"/>
<dbReference type="EMBL" id="CP024768">
    <property type="protein sequence ID" value="QGY29709.1"/>
    <property type="molecule type" value="Genomic_DNA"/>
</dbReference>
<dbReference type="Pfam" id="PF07007">
    <property type="entry name" value="LprI"/>
    <property type="match status" value="1"/>
</dbReference>
<dbReference type="RefSeq" id="WP_208715638.1">
    <property type="nucleotide sequence ID" value="NZ_CP024768.1"/>
</dbReference>
<organism evidence="2 3">
    <name type="scientific">Pantoea cypripedii</name>
    <name type="common">Pectobacterium cypripedii</name>
    <name type="synonym">Erwinia cypripedii</name>
    <dbReference type="NCBI Taxonomy" id="55209"/>
    <lineage>
        <taxon>Bacteria</taxon>
        <taxon>Pseudomonadati</taxon>
        <taxon>Pseudomonadota</taxon>
        <taxon>Gammaproteobacteria</taxon>
        <taxon>Enterobacterales</taxon>
        <taxon>Erwiniaceae</taxon>
        <taxon>Pantoea</taxon>
    </lineage>
</organism>
<evidence type="ECO:0000259" key="1">
    <source>
        <dbReference type="Pfam" id="PF07007"/>
    </source>
</evidence>
<feature type="domain" description="Lysozyme inhibitor LprI-like N-terminal" evidence="1">
    <location>
        <begin position="24"/>
        <end position="125"/>
    </location>
</feature>
<dbReference type="Gene3D" id="1.20.1270.180">
    <property type="match status" value="1"/>
</dbReference>
<dbReference type="InterPro" id="IPR009739">
    <property type="entry name" value="LprI-like_N"/>
</dbReference>
<protein>
    <recommendedName>
        <fullName evidence="1">Lysozyme inhibitor LprI-like N-terminal domain-containing protein</fullName>
    </recommendedName>
</protein>
<name>A0A6B9G9S8_PANCY</name>
<evidence type="ECO:0000313" key="2">
    <source>
        <dbReference type="EMBL" id="QGY29709.1"/>
    </source>
</evidence>